<keyword evidence="4 9" id="KW-0547">Nucleotide-binding</keyword>
<dbReference type="SMART" id="SM00220">
    <property type="entry name" value="S_TKc"/>
    <property type="match status" value="1"/>
</dbReference>
<dbReference type="GeneID" id="94837959"/>
<dbReference type="FunFam" id="1.10.510.10:FF:000459">
    <property type="entry name" value="Casein kinase II subunit alpha"/>
    <property type="match status" value="1"/>
</dbReference>
<dbReference type="PROSITE" id="PS00107">
    <property type="entry name" value="PROTEIN_KINASE_ATP"/>
    <property type="match status" value="1"/>
</dbReference>
<evidence type="ECO:0000256" key="6">
    <source>
        <dbReference type="ARBA" id="ARBA00022840"/>
    </source>
</evidence>
<protein>
    <recommendedName>
        <fullName evidence="1">non-specific serine/threonine protein kinase</fullName>
        <ecNumber evidence="1">2.7.11.1</ecNumber>
    </recommendedName>
</protein>
<feature type="domain" description="Protein kinase" evidence="11">
    <location>
        <begin position="68"/>
        <end position="352"/>
    </location>
</feature>
<dbReference type="InterPro" id="IPR017441">
    <property type="entry name" value="Protein_kinase_ATP_BS"/>
</dbReference>
<dbReference type="GO" id="GO:0051726">
    <property type="term" value="P:regulation of cell cycle"/>
    <property type="evidence" value="ECO:0007669"/>
    <property type="project" value="TreeGrafter"/>
</dbReference>
<dbReference type="Proteomes" id="UP000179807">
    <property type="component" value="Unassembled WGS sequence"/>
</dbReference>
<keyword evidence="13" id="KW-1185">Reference proteome</keyword>
<accession>A0A1J4KAT6</accession>
<comment type="catalytic activity">
    <reaction evidence="7">
        <text>L-threonyl-[protein] + ATP = O-phospho-L-threonyl-[protein] + ADP + H(+)</text>
        <dbReference type="Rhea" id="RHEA:46608"/>
        <dbReference type="Rhea" id="RHEA-COMP:11060"/>
        <dbReference type="Rhea" id="RHEA-COMP:11605"/>
        <dbReference type="ChEBI" id="CHEBI:15378"/>
        <dbReference type="ChEBI" id="CHEBI:30013"/>
        <dbReference type="ChEBI" id="CHEBI:30616"/>
        <dbReference type="ChEBI" id="CHEBI:61977"/>
        <dbReference type="ChEBI" id="CHEBI:456216"/>
        <dbReference type="EC" id="2.7.11.1"/>
    </reaction>
</comment>
<evidence type="ECO:0000313" key="12">
    <source>
        <dbReference type="EMBL" id="OHT08066.1"/>
    </source>
</evidence>
<dbReference type="GO" id="GO:0004674">
    <property type="term" value="F:protein serine/threonine kinase activity"/>
    <property type="evidence" value="ECO:0007669"/>
    <property type="project" value="UniProtKB-KW"/>
</dbReference>
<dbReference type="SUPFAM" id="SSF56112">
    <property type="entry name" value="Protein kinase-like (PK-like)"/>
    <property type="match status" value="1"/>
</dbReference>
<evidence type="ECO:0000313" key="13">
    <source>
        <dbReference type="Proteomes" id="UP000179807"/>
    </source>
</evidence>
<keyword evidence="2 10" id="KW-0723">Serine/threonine-protein kinase</keyword>
<dbReference type="GO" id="GO:0005956">
    <property type="term" value="C:protein kinase CK2 complex"/>
    <property type="evidence" value="ECO:0007669"/>
    <property type="project" value="TreeGrafter"/>
</dbReference>
<dbReference type="GO" id="GO:0005829">
    <property type="term" value="C:cytosol"/>
    <property type="evidence" value="ECO:0007669"/>
    <property type="project" value="TreeGrafter"/>
</dbReference>
<dbReference type="RefSeq" id="XP_068361202.1">
    <property type="nucleotide sequence ID" value="XM_068503255.1"/>
</dbReference>
<dbReference type="InterPro" id="IPR011009">
    <property type="entry name" value="Kinase-like_dom_sf"/>
</dbReference>
<comment type="caution">
    <text evidence="12">The sequence shown here is derived from an EMBL/GenBank/DDBJ whole genome shotgun (WGS) entry which is preliminary data.</text>
</comment>
<dbReference type="Gene3D" id="3.30.200.20">
    <property type="entry name" value="Phosphorylase Kinase, domain 1"/>
    <property type="match status" value="1"/>
</dbReference>
<reference evidence="12" key="1">
    <citation type="submission" date="2016-10" db="EMBL/GenBank/DDBJ databases">
        <authorList>
            <person name="Benchimol M."/>
            <person name="Almeida L.G."/>
            <person name="Vasconcelos A.T."/>
            <person name="Perreira-Neves A."/>
            <person name="Rosa I.A."/>
            <person name="Tasca T."/>
            <person name="Bogo M.R."/>
            <person name="de Souza W."/>
        </authorList>
    </citation>
    <scope>NUCLEOTIDE SEQUENCE [LARGE SCALE GENOMIC DNA]</scope>
    <source>
        <strain evidence="12">K</strain>
    </source>
</reference>
<dbReference type="AlphaFoldDB" id="A0A1J4KAT6"/>
<dbReference type="Pfam" id="PF00069">
    <property type="entry name" value="Pkinase"/>
    <property type="match status" value="1"/>
</dbReference>
<comment type="catalytic activity">
    <reaction evidence="8">
        <text>L-seryl-[protein] + ATP = O-phospho-L-seryl-[protein] + ADP + H(+)</text>
        <dbReference type="Rhea" id="RHEA:17989"/>
        <dbReference type="Rhea" id="RHEA-COMP:9863"/>
        <dbReference type="Rhea" id="RHEA-COMP:11604"/>
        <dbReference type="ChEBI" id="CHEBI:15378"/>
        <dbReference type="ChEBI" id="CHEBI:29999"/>
        <dbReference type="ChEBI" id="CHEBI:30616"/>
        <dbReference type="ChEBI" id="CHEBI:83421"/>
        <dbReference type="ChEBI" id="CHEBI:456216"/>
        <dbReference type="EC" id="2.7.11.1"/>
    </reaction>
</comment>
<dbReference type="GO" id="GO:0031981">
    <property type="term" value="C:nuclear lumen"/>
    <property type="evidence" value="ECO:0007669"/>
    <property type="project" value="UniProtKB-ARBA"/>
</dbReference>
<evidence type="ECO:0000256" key="8">
    <source>
        <dbReference type="ARBA" id="ARBA00048679"/>
    </source>
</evidence>
<dbReference type="EMBL" id="MLAK01000679">
    <property type="protein sequence ID" value="OHT08066.1"/>
    <property type="molecule type" value="Genomic_DNA"/>
</dbReference>
<dbReference type="GO" id="GO:0006357">
    <property type="term" value="P:regulation of transcription by RNA polymerase II"/>
    <property type="evidence" value="ECO:0007669"/>
    <property type="project" value="UniProtKB-ARBA"/>
</dbReference>
<evidence type="ECO:0000256" key="2">
    <source>
        <dbReference type="ARBA" id="ARBA00022527"/>
    </source>
</evidence>
<sequence>MIVYKSKSDPSLPMSSDPFDIANACINGRFNPNHPNISKVYTNTNLDLGPEHWRFRSWNPQFGDISRYTLCEWVGDGRYSDVFFAFQDGTKQCAIKLLKPVNTDRVRRELKILSEVQGQENVLKLWDIIIDGKEGIPGMVTEAVPNVPWRTLFSSMSLDDSKFYIYRVLQALSHTHSRGIMHRDVKPLNILCSNPREIVRLADWGLAEFYHPMRKYSVHVATRYYKSPEILLDYEYYDYSLDIWSVGVMLLELLTQKLHVFDGGDNEHQIDSIVEVIGGKPIIEWANKYRVKLNRANRDRFATMPTVPFANLIPYNRKRFRDPDALDLVQKMLTVDHKERITAEDALKHPFFQTVRDFDAGVAHQQPQEQMNE</sequence>
<feature type="binding site" evidence="9">
    <location>
        <position position="96"/>
    </location>
    <ligand>
        <name>ATP</name>
        <dbReference type="ChEBI" id="CHEBI:30616"/>
    </ligand>
</feature>
<organism evidence="12 13">
    <name type="scientific">Tritrichomonas foetus</name>
    <dbReference type="NCBI Taxonomy" id="1144522"/>
    <lineage>
        <taxon>Eukaryota</taxon>
        <taxon>Metamonada</taxon>
        <taxon>Parabasalia</taxon>
        <taxon>Tritrichomonadida</taxon>
        <taxon>Tritrichomonadidae</taxon>
        <taxon>Tritrichomonas</taxon>
    </lineage>
</organism>
<dbReference type="EC" id="2.7.11.1" evidence="1"/>
<dbReference type="InterPro" id="IPR000719">
    <property type="entry name" value="Prot_kinase_dom"/>
</dbReference>
<dbReference type="VEuPathDB" id="TrichDB:TRFO_23611"/>
<dbReference type="PANTHER" id="PTHR24054:SF0">
    <property type="entry name" value="CASEIN KINASE II SUBUNIT ALPHA"/>
    <property type="match status" value="1"/>
</dbReference>
<evidence type="ECO:0000256" key="9">
    <source>
        <dbReference type="PROSITE-ProRule" id="PRU10141"/>
    </source>
</evidence>
<proteinExistence type="inferred from homology"/>
<evidence type="ECO:0000256" key="7">
    <source>
        <dbReference type="ARBA" id="ARBA00047899"/>
    </source>
</evidence>
<gene>
    <name evidence="12" type="ORF">TRFO_23611</name>
</gene>
<dbReference type="GO" id="GO:0005524">
    <property type="term" value="F:ATP binding"/>
    <property type="evidence" value="ECO:0007669"/>
    <property type="project" value="UniProtKB-UniRule"/>
</dbReference>
<keyword evidence="3" id="KW-0808">Transferase</keyword>
<name>A0A1J4KAT6_9EUKA</name>
<evidence type="ECO:0000256" key="4">
    <source>
        <dbReference type="ARBA" id="ARBA00022741"/>
    </source>
</evidence>
<keyword evidence="6 9" id="KW-0067">ATP-binding</keyword>
<dbReference type="PROSITE" id="PS00108">
    <property type="entry name" value="PROTEIN_KINASE_ST"/>
    <property type="match status" value="1"/>
</dbReference>
<evidence type="ECO:0000256" key="10">
    <source>
        <dbReference type="RuleBase" id="RU000304"/>
    </source>
</evidence>
<dbReference type="InterPro" id="IPR045216">
    <property type="entry name" value="CK2_alpha"/>
</dbReference>
<evidence type="ECO:0000256" key="1">
    <source>
        <dbReference type="ARBA" id="ARBA00012513"/>
    </source>
</evidence>
<comment type="similarity">
    <text evidence="10">Belongs to the protein kinase superfamily.</text>
</comment>
<evidence type="ECO:0000259" key="11">
    <source>
        <dbReference type="PROSITE" id="PS50011"/>
    </source>
</evidence>
<dbReference type="OrthoDB" id="10255943at2759"/>
<dbReference type="PROSITE" id="PS50011">
    <property type="entry name" value="PROTEIN_KINASE_DOM"/>
    <property type="match status" value="1"/>
</dbReference>
<dbReference type="FunFam" id="3.30.200.20:FF:000088">
    <property type="entry name" value="Casein kinase II subunit alpha"/>
    <property type="match status" value="1"/>
</dbReference>
<keyword evidence="5 12" id="KW-0418">Kinase</keyword>
<evidence type="ECO:0000256" key="3">
    <source>
        <dbReference type="ARBA" id="ARBA00022679"/>
    </source>
</evidence>
<dbReference type="PANTHER" id="PTHR24054">
    <property type="entry name" value="CASEIN KINASE II SUBUNIT ALPHA"/>
    <property type="match status" value="1"/>
</dbReference>
<evidence type="ECO:0000256" key="5">
    <source>
        <dbReference type="ARBA" id="ARBA00022777"/>
    </source>
</evidence>
<dbReference type="Gene3D" id="1.10.510.10">
    <property type="entry name" value="Transferase(Phosphotransferase) domain 1"/>
    <property type="match status" value="1"/>
</dbReference>
<dbReference type="InterPro" id="IPR008271">
    <property type="entry name" value="Ser/Thr_kinase_AS"/>
</dbReference>
<dbReference type="CDD" id="cd14132">
    <property type="entry name" value="STKc_CK2_alpha"/>
    <property type="match status" value="1"/>
</dbReference>